<dbReference type="EMBL" id="VYZN01000073">
    <property type="protein sequence ID" value="KAE9524058.1"/>
    <property type="molecule type" value="Genomic_DNA"/>
</dbReference>
<proteinExistence type="predicted"/>
<accession>A0A6G0T0X9</accession>
<gene>
    <name evidence="1" type="ORF">AGLY_015539</name>
</gene>
<evidence type="ECO:0000313" key="2">
    <source>
        <dbReference type="Proteomes" id="UP000475862"/>
    </source>
</evidence>
<protein>
    <submittedName>
        <fullName evidence="1">Uncharacterized protein</fullName>
    </submittedName>
</protein>
<dbReference type="AlphaFoldDB" id="A0A6G0T0X9"/>
<comment type="caution">
    <text evidence="1">The sequence shown here is derived from an EMBL/GenBank/DDBJ whole genome shotgun (WGS) entry which is preliminary data.</text>
</comment>
<keyword evidence="2" id="KW-1185">Reference proteome</keyword>
<evidence type="ECO:0000313" key="1">
    <source>
        <dbReference type="EMBL" id="KAE9524058.1"/>
    </source>
</evidence>
<organism evidence="1 2">
    <name type="scientific">Aphis glycines</name>
    <name type="common">Soybean aphid</name>
    <dbReference type="NCBI Taxonomy" id="307491"/>
    <lineage>
        <taxon>Eukaryota</taxon>
        <taxon>Metazoa</taxon>
        <taxon>Ecdysozoa</taxon>
        <taxon>Arthropoda</taxon>
        <taxon>Hexapoda</taxon>
        <taxon>Insecta</taxon>
        <taxon>Pterygota</taxon>
        <taxon>Neoptera</taxon>
        <taxon>Paraneoptera</taxon>
        <taxon>Hemiptera</taxon>
        <taxon>Sternorrhyncha</taxon>
        <taxon>Aphidomorpha</taxon>
        <taxon>Aphidoidea</taxon>
        <taxon>Aphididae</taxon>
        <taxon>Aphidini</taxon>
        <taxon>Aphis</taxon>
        <taxon>Aphis</taxon>
    </lineage>
</organism>
<sequence length="228" mass="27599">MCISFFFHSYCTIIQSRCLMIYYIIYYIYIVENNNNLILCNNNNHIIYKFDHTNKLINKYCIINFNWHKDHGRGVVPRIRKIEALKAFFFNFIQFSNTIEKGQFDYSRSVVEFQSEISLMILYNHLLRLKGRFVLHYWYYDRRSRFTIQYTNVLAYNPVRLNCTYRAILSTRLLFSCVAQMEFVLRSAIIENHHSVRCENRPLLLKDIRWATKSCSNDLRNIVKTTRF</sequence>
<reference evidence="1 2" key="1">
    <citation type="submission" date="2019-08" db="EMBL/GenBank/DDBJ databases">
        <title>The genome of the soybean aphid Biotype 1, its phylome, world population structure and adaptation to the North American continent.</title>
        <authorList>
            <person name="Giordano R."/>
            <person name="Donthu R.K."/>
            <person name="Hernandez A.G."/>
            <person name="Wright C.L."/>
            <person name="Zimin A.V."/>
        </authorList>
    </citation>
    <scope>NUCLEOTIDE SEQUENCE [LARGE SCALE GENOMIC DNA]</scope>
    <source>
        <tissue evidence="1">Whole aphids</tissue>
    </source>
</reference>
<dbReference type="Proteomes" id="UP000475862">
    <property type="component" value="Unassembled WGS sequence"/>
</dbReference>
<name>A0A6G0T0X9_APHGL</name>